<comment type="similarity">
    <text evidence="1">Belongs to the GerABKA family.</text>
</comment>
<protein>
    <submittedName>
        <fullName evidence="5">Spore germination protein</fullName>
    </submittedName>
</protein>
<reference evidence="5 6" key="1">
    <citation type="submission" date="2020-01" db="EMBL/GenBank/DDBJ databases">
        <title>Paenibacillus soybeanensis sp. nov. isolated from the nodules of soybean (Glycine max(L.) Merr).</title>
        <authorList>
            <person name="Wang H."/>
        </authorList>
    </citation>
    <scope>NUCLEOTIDE SEQUENCE [LARGE SCALE GENOMIC DNA]</scope>
    <source>
        <strain evidence="5 6">T1</strain>
    </source>
</reference>
<feature type="transmembrane region" description="Helical" evidence="4">
    <location>
        <begin position="453"/>
        <end position="482"/>
    </location>
</feature>
<dbReference type="PIRSF" id="PIRSF005690">
    <property type="entry name" value="GerBA"/>
    <property type="match status" value="1"/>
</dbReference>
<dbReference type="Proteomes" id="UP000665561">
    <property type="component" value="Unassembled WGS sequence"/>
</dbReference>
<sequence length="529" mass="58030">MQARASGKAAGRLRRRRRPPSGAAYINEKRRATWKQLIHGNREAAALGIGERTVGEIKQQLGKSPDFVCQSAPLRDDDRVHCIYLASIVICEQIDELILKPILEAYAAGRNEGFSKPAAPEALSSLVPIANKTIAAGTAAAVKKLLDGQCVLVAEHAPGFLSCDVAKGDYRSITEPKTESSIRGPREGFVEDIEVNMALIRKRLKSPNLIFESFVIGSETATNVCMAYMGNIANEGIVNEFRKRLDAIQTDSVLESAYIEEWIQDKTLSPFPQLISTERPDGIVAKLLEGHVAVLIDGTPMALAGPITFFQLFSSPEDYYQRADIATLLRWLRMFAFVLSIFVPSLYIAIVSYHQELLPTPLLISIAAQREEVPFPAVVEALIMFITFEILREAGLRMPRIAGQAISVVGALVVGQAAVEAGFVSASMVIVVSLTAISNYISPTYSFGIAQRIVQFVFMLMAGVMGLFGLMCGVFMLFIHLVSIRSFGAHYMAPLAPLMLSDLKDTLVRVPRKLMTRLPQETKAKKNAR</sequence>
<dbReference type="PANTHER" id="PTHR22550:SF5">
    <property type="entry name" value="LEUCINE ZIPPER PROTEIN 4"/>
    <property type="match status" value="1"/>
</dbReference>
<evidence type="ECO:0000313" key="5">
    <source>
        <dbReference type="EMBL" id="NBD23691.1"/>
    </source>
</evidence>
<keyword evidence="2 4" id="KW-0472">Membrane</keyword>
<dbReference type="Pfam" id="PF03323">
    <property type="entry name" value="GerA"/>
    <property type="match status" value="1"/>
</dbReference>
<feature type="transmembrane region" description="Helical" evidence="4">
    <location>
        <begin position="331"/>
        <end position="353"/>
    </location>
</feature>
<keyword evidence="4" id="KW-0812">Transmembrane</keyword>
<gene>
    <name evidence="5" type="ORF">GT019_07400</name>
</gene>
<comment type="caution">
    <text evidence="5">The sequence shown here is derived from an EMBL/GenBank/DDBJ whole genome shotgun (WGS) entry which is preliminary data.</text>
</comment>
<keyword evidence="6" id="KW-1185">Reference proteome</keyword>
<dbReference type="InterPro" id="IPR004995">
    <property type="entry name" value="Spore_Ger"/>
</dbReference>
<evidence type="ECO:0000256" key="1">
    <source>
        <dbReference type="ARBA" id="ARBA00005278"/>
    </source>
</evidence>
<accession>A0ABW9XMA2</accession>
<evidence type="ECO:0000256" key="2">
    <source>
        <dbReference type="ARBA" id="ARBA00023136"/>
    </source>
</evidence>
<organism evidence="5 6">
    <name type="scientific">Paenibacillus glycinis</name>
    <dbReference type="NCBI Taxonomy" id="2697035"/>
    <lineage>
        <taxon>Bacteria</taxon>
        <taxon>Bacillati</taxon>
        <taxon>Bacillota</taxon>
        <taxon>Bacilli</taxon>
        <taxon>Bacillales</taxon>
        <taxon>Paenibacillaceae</taxon>
        <taxon>Paenibacillus</taxon>
    </lineage>
</organism>
<feature type="region of interest" description="Disordered" evidence="3">
    <location>
        <begin position="1"/>
        <end position="21"/>
    </location>
</feature>
<dbReference type="EMBL" id="JAAAMV010000003">
    <property type="protein sequence ID" value="NBD23691.1"/>
    <property type="molecule type" value="Genomic_DNA"/>
</dbReference>
<feature type="transmembrane region" description="Helical" evidence="4">
    <location>
        <begin position="373"/>
        <end position="391"/>
    </location>
</feature>
<evidence type="ECO:0000256" key="3">
    <source>
        <dbReference type="SAM" id="MobiDB-lite"/>
    </source>
</evidence>
<proteinExistence type="inferred from homology"/>
<keyword evidence="4" id="KW-1133">Transmembrane helix</keyword>
<feature type="transmembrane region" description="Helical" evidence="4">
    <location>
        <begin position="412"/>
        <end position="441"/>
    </location>
</feature>
<dbReference type="PANTHER" id="PTHR22550">
    <property type="entry name" value="SPORE GERMINATION PROTEIN"/>
    <property type="match status" value="1"/>
</dbReference>
<feature type="compositionally biased region" description="Low complexity" evidence="3">
    <location>
        <begin position="1"/>
        <end position="10"/>
    </location>
</feature>
<evidence type="ECO:0000256" key="4">
    <source>
        <dbReference type="SAM" id="Phobius"/>
    </source>
</evidence>
<dbReference type="InterPro" id="IPR050768">
    <property type="entry name" value="UPF0353/GerABKA_families"/>
</dbReference>
<evidence type="ECO:0000313" key="6">
    <source>
        <dbReference type="Proteomes" id="UP000665561"/>
    </source>
</evidence>
<name>A0ABW9XMA2_9BACL</name>